<feature type="region of interest" description="Disordered" evidence="1">
    <location>
        <begin position="162"/>
        <end position="186"/>
    </location>
</feature>
<dbReference type="EMBL" id="APAU02000074">
    <property type="protein sequence ID" value="EUB57848.1"/>
    <property type="molecule type" value="Genomic_DNA"/>
</dbReference>
<proteinExistence type="predicted"/>
<evidence type="ECO:0000313" key="2">
    <source>
        <dbReference type="EMBL" id="EUB57848.1"/>
    </source>
</evidence>
<organism evidence="2 3">
    <name type="scientific">Echinococcus granulosus</name>
    <name type="common">Hydatid tapeworm</name>
    <dbReference type="NCBI Taxonomy" id="6210"/>
    <lineage>
        <taxon>Eukaryota</taxon>
        <taxon>Metazoa</taxon>
        <taxon>Spiralia</taxon>
        <taxon>Lophotrochozoa</taxon>
        <taxon>Platyhelminthes</taxon>
        <taxon>Cestoda</taxon>
        <taxon>Eucestoda</taxon>
        <taxon>Cyclophyllidea</taxon>
        <taxon>Taeniidae</taxon>
        <taxon>Echinococcus</taxon>
        <taxon>Echinococcus granulosus group</taxon>
    </lineage>
</organism>
<dbReference type="OrthoDB" id="79771at2759"/>
<dbReference type="STRING" id="6210.W6U8Y5"/>
<dbReference type="Proteomes" id="UP000019149">
    <property type="component" value="Unassembled WGS sequence"/>
</dbReference>
<comment type="caution">
    <text evidence="2">The sequence shown here is derived from an EMBL/GenBank/DDBJ whole genome shotgun (WGS) entry which is preliminary data.</text>
</comment>
<name>W6U8Y5_ECHGR</name>
<feature type="region of interest" description="Disordered" evidence="1">
    <location>
        <begin position="236"/>
        <end position="272"/>
    </location>
</feature>
<accession>W6U8Y5</accession>
<evidence type="ECO:0000256" key="1">
    <source>
        <dbReference type="SAM" id="MobiDB-lite"/>
    </source>
</evidence>
<dbReference type="AlphaFoldDB" id="W6U8Y5"/>
<sequence>MQLSTLILPRAASSSATNTAMEKAGVGLEFVRGWYEILDQQGTSRGQVLMAVYPLAENEENPHVTRLCPRLEALLEPGSAVRFQQKLLELSNEPREVEATQAESPRSERPGKGCKMHKVSPDPSQNEQKEEILPPSPYRTQYSSTTDNFLFLCGTGDNNSKIRTASSASSITSKSDSSDDEEEDEQAEVLIIEGDSMDECEEIEEDSNYWFFFHLLHVDSSEQKETGARQHKIMDQECTETGHLPLPRTSTSKLPGKEAYDDDRTSLASSSSASTIASLGTQLLLKEHLGEPTGSKLFSKNVQSTAQKEGNDCPSTWSASSTDVEEYLQRFRQDLTDQPKFPTIMPSPRKLVISEEEAETLTSLQTHACIARTISTRSTEDRRTEADVESAEYDEPTGVGDLLDEDSASDSATISMKPPRKFMPNCSDDAPWRDANAPVSHCHLQALKLARKAAESVRLQKPPRVNSPSRLLGQEFIEVRKISCNIEIPELCGLGITTSSDTLSRIQFVNESTQIYLPWFGRPFLQQVIVCSGQKLRRQQF</sequence>
<dbReference type="GeneID" id="36343034"/>
<dbReference type="KEGG" id="egl:EGR_07319"/>
<feature type="compositionally biased region" description="Basic and acidic residues" evidence="1">
    <location>
        <begin position="255"/>
        <end position="265"/>
    </location>
</feature>
<evidence type="ECO:0000313" key="3">
    <source>
        <dbReference type="Proteomes" id="UP000019149"/>
    </source>
</evidence>
<keyword evidence="3" id="KW-1185">Reference proteome</keyword>
<dbReference type="RefSeq" id="XP_024349044.1">
    <property type="nucleotide sequence ID" value="XM_024496568.1"/>
</dbReference>
<feature type="compositionally biased region" description="Low complexity" evidence="1">
    <location>
        <begin position="162"/>
        <end position="175"/>
    </location>
</feature>
<gene>
    <name evidence="2" type="ORF">EGR_07319</name>
</gene>
<dbReference type="CTD" id="36343034"/>
<reference evidence="2 3" key="1">
    <citation type="journal article" date="2013" name="Nat. Genet.">
        <title>The genome of the hydatid tapeworm Echinococcus granulosus.</title>
        <authorList>
            <person name="Zheng H."/>
            <person name="Zhang W."/>
            <person name="Zhang L."/>
            <person name="Zhang Z."/>
            <person name="Li J."/>
            <person name="Lu G."/>
            <person name="Zhu Y."/>
            <person name="Wang Y."/>
            <person name="Huang Y."/>
            <person name="Liu J."/>
            <person name="Kang H."/>
            <person name="Chen J."/>
            <person name="Wang L."/>
            <person name="Chen A."/>
            <person name="Yu S."/>
            <person name="Gao Z."/>
            <person name="Jin L."/>
            <person name="Gu W."/>
            <person name="Wang Z."/>
            <person name="Zhao L."/>
            <person name="Shi B."/>
            <person name="Wen H."/>
            <person name="Lin R."/>
            <person name="Jones M.K."/>
            <person name="Brejova B."/>
            <person name="Vinar T."/>
            <person name="Zhao G."/>
            <person name="McManus D.P."/>
            <person name="Chen Z."/>
            <person name="Zhou Y."/>
            <person name="Wang S."/>
        </authorList>
    </citation>
    <scope>NUCLEOTIDE SEQUENCE [LARGE SCALE GENOMIC DNA]</scope>
</reference>
<protein>
    <submittedName>
        <fullName evidence="2">Uncharacterized protein</fullName>
    </submittedName>
</protein>
<feature type="region of interest" description="Disordered" evidence="1">
    <location>
        <begin position="92"/>
        <end position="140"/>
    </location>
</feature>
<feature type="region of interest" description="Disordered" evidence="1">
    <location>
        <begin position="376"/>
        <end position="422"/>
    </location>
</feature>